<accession>A0ABY1UVM8</accession>
<gene>
    <name evidence="7" type="ORF">PGABG01_0019600</name>
</gene>
<dbReference type="InterPro" id="IPR013594">
    <property type="entry name" value="Dynein_heavy_tail"/>
</dbReference>
<evidence type="ECO:0000313" key="7">
    <source>
        <dbReference type="EMBL" id="SOV20362.1"/>
    </source>
</evidence>
<evidence type="ECO:0000256" key="3">
    <source>
        <dbReference type="SAM" id="MobiDB-lite"/>
    </source>
</evidence>
<feature type="compositionally biased region" description="Basic residues" evidence="3">
    <location>
        <begin position="3457"/>
        <end position="3469"/>
    </location>
</feature>
<dbReference type="EMBL" id="FMKD01000047">
    <property type="protein sequence ID" value="SOV20362.1"/>
    <property type="molecule type" value="Genomic_DNA"/>
</dbReference>
<feature type="compositionally biased region" description="Low complexity" evidence="3">
    <location>
        <begin position="2066"/>
        <end position="2081"/>
    </location>
</feature>
<organism evidence="7 8">
    <name type="scientific">Plasmodium gaboni</name>
    <dbReference type="NCBI Taxonomy" id="647221"/>
    <lineage>
        <taxon>Eukaryota</taxon>
        <taxon>Sar</taxon>
        <taxon>Alveolata</taxon>
        <taxon>Apicomplexa</taxon>
        <taxon>Aconoidasida</taxon>
        <taxon>Haemosporida</taxon>
        <taxon>Plasmodiidae</taxon>
        <taxon>Plasmodium</taxon>
        <taxon>Plasmodium (Laverania)</taxon>
    </lineage>
</organism>
<reference evidence="7" key="1">
    <citation type="submission" date="2016-09" db="EMBL/GenBank/DDBJ databases">
        <authorList>
            <consortium name="Pathogen Informatics"/>
            <person name="Sun Q."/>
            <person name="Inoue M."/>
        </authorList>
    </citation>
    <scope>NUCLEOTIDE SEQUENCE</scope>
</reference>
<feature type="region of interest" description="Disordered" evidence="3">
    <location>
        <begin position="1594"/>
        <end position="1627"/>
    </location>
</feature>
<proteinExistence type="inferred from homology"/>
<name>A0ABY1UVM8_9APIC</name>
<feature type="compositionally biased region" description="Low complexity" evidence="3">
    <location>
        <begin position="2144"/>
        <end position="2157"/>
    </location>
</feature>
<feature type="domain" description="Dynein heavy chain linker" evidence="5">
    <location>
        <begin position="2238"/>
        <end position="2537"/>
    </location>
</feature>
<dbReference type="Proteomes" id="UP000831156">
    <property type="component" value="Unassembled WGS sequence"/>
</dbReference>
<comment type="similarity">
    <text evidence="1">Belongs to the dynein heavy chain family.</text>
</comment>
<dbReference type="SUPFAM" id="SSF52540">
    <property type="entry name" value="P-loop containing nucleoside triphosphate hydrolases"/>
    <property type="match status" value="2"/>
</dbReference>
<feature type="domain" description="Dynein heavy chain tail" evidence="4">
    <location>
        <begin position="1002"/>
        <end position="1155"/>
    </location>
</feature>
<evidence type="ECO:0000313" key="8">
    <source>
        <dbReference type="Proteomes" id="UP000831156"/>
    </source>
</evidence>
<feature type="domain" description="Dynein heavy chain linker" evidence="5">
    <location>
        <begin position="1934"/>
        <end position="2042"/>
    </location>
</feature>
<feature type="region of interest" description="Disordered" evidence="3">
    <location>
        <begin position="3266"/>
        <end position="3292"/>
    </location>
</feature>
<feature type="region of interest" description="Disordered" evidence="3">
    <location>
        <begin position="3447"/>
        <end position="3469"/>
    </location>
</feature>
<evidence type="ECO:0000259" key="5">
    <source>
        <dbReference type="Pfam" id="PF08393"/>
    </source>
</evidence>
<feature type="compositionally biased region" description="Basic and acidic residues" evidence="3">
    <location>
        <begin position="2039"/>
        <end position="2065"/>
    </location>
</feature>
<dbReference type="Gene3D" id="1.10.8.710">
    <property type="match status" value="1"/>
</dbReference>
<dbReference type="InterPro" id="IPR027417">
    <property type="entry name" value="P-loop_NTPase"/>
</dbReference>
<dbReference type="InterPro" id="IPR042222">
    <property type="entry name" value="Dynein_2_N"/>
</dbReference>
<feature type="domain" description="Dynein heavy chain tail" evidence="4">
    <location>
        <begin position="565"/>
        <end position="889"/>
    </location>
</feature>
<protein>
    <submittedName>
        <fullName evidence="7">Dynein heavy chain,putative</fullName>
    </submittedName>
</protein>
<evidence type="ECO:0000259" key="6">
    <source>
        <dbReference type="Pfam" id="PF12774"/>
    </source>
</evidence>
<evidence type="ECO:0000256" key="2">
    <source>
        <dbReference type="SAM" id="Coils"/>
    </source>
</evidence>
<feature type="region of interest" description="Disordered" evidence="3">
    <location>
        <begin position="413"/>
        <end position="544"/>
    </location>
</feature>
<feature type="compositionally biased region" description="Acidic residues" evidence="3">
    <location>
        <begin position="3359"/>
        <end position="3374"/>
    </location>
</feature>
<feature type="coiled-coil region" evidence="2">
    <location>
        <begin position="1389"/>
        <end position="1416"/>
    </location>
</feature>
<dbReference type="InterPro" id="IPR035699">
    <property type="entry name" value="AAA_6"/>
</dbReference>
<evidence type="ECO:0000256" key="1">
    <source>
        <dbReference type="ARBA" id="ARBA00008887"/>
    </source>
</evidence>
<keyword evidence="8" id="KW-1185">Reference proteome</keyword>
<feature type="compositionally biased region" description="Acidic residues" evidence="3">
    <location>
        <begin position="1599"/>
        <end position="1609"/>
    </location>
</feature>
<dbReference type="InterPro" id="IPR026983">
    <property type="entry name" value="DHC"/>
</dbReference>
<feature type="compositionally biased region" description="Low complexity" evidence="3">
    <location>
        <begin position="1291"/>
        <end position="1316"/>
    </location>
</feature>
<dbReference type="Pfam" id="PF12774">
    <property type="entry name" value="AAA_6"/>
    <property type="match status" value="1"/>
</dbReference>
<feature type="coiled-coil region" evidence="2">
    <location>
        <begin position="961"/>
        <end position="1003"/>
    </location>
</feature>
<feature type="region of interest" description="Disordered" evidence="3">
    <location>
        <begin position="2143"/>
        <end position="2162"/>
    </location>
</feature>
<feature type="compositionally biased region" description="Basic and acidic residues" evidence="3">
    <location>
        <begin position="3279"/>
        <end position="3292"/>
    </location>
</feature>
<feature type="domain" description="Dynein heavy chain hydrolytic ATP-binding dynein motor region" evidence="6">
    <location>
        <begin position="2681"/>
        <end position="3012"/>
    </location>
</feature>
<dbReference type="InterPro" id="IPR043157">
    <property type="entry name" value="Dynein_AAA1S"/>
</dbReference>
<dbReference type="InterPro" id="IPR013602">
    <property type="entry name" value="Dynein_heavy_linker"/>
</dbReference>
<dbReference type="Pfam" id="PF08385">
    <property type="entry name" value="DHC_N1"/>
    <property type="match status" value="3"/>
</dbReference>
<evidence type="ECO:0000259" key="4">
    <source>
        <dbReference type="Pfam" id="PF08385"/>
    </source>
</evidence>
<feature type="domain" description="Dynein heavy chain tail" evidence="4">
    <location>
        <begin position="250"/>
        <end position="409"/>
    </location>
</feature>
<dbReference type="Gene3D" id="1.20.140.100">
    <property type="entry name" value="Dynein heavy chain, N-terminal domain 2"/>
    <property type="match status" value="1"/>
</dbReference>
<feature type="compositionally biased region" description="Basic and acidic residues" evidence="3">
    <location>
        <begin position="422"/>
        <end position="431"/>
    </location>
</feature>
<dbReference type="Gene3D" id="1.20.58.1120">
    <property type="match status" value="1"/>
</dbReference>
<keyword evidence="2" id="KW-0175">Coiled coil</keyword>
<feature type="compositionally biased region" description="Basic and acidic residues" evidence="3">
    <location>
        <begin position="3333"/>
        <end position="3358"/>
    </location>
</feature>
<sequence length="3469" mass="411647">MDRKNQDSQMYNTYKWVLNKLKFSYKEENNIDYLIDKNIEEKKNVVEKFLCDEENDLLLFSLENNEMVIAKEENIKFDQKIVYFYKHLNKNIKDDKKILYGILSPNILDTLKLMLNKIIYPLFINNKLINTNVSSDDINKFMMEFNTYIKELNEFILILEDIKKVKLRMQIYDSEINNDKKNDENILNDEEKDDKNISTCSSPLSSIREFQKKGNECEYKINKKKNETAHLTKYLNILENLFNDMQMKIQEYKTSNIDVGPFIEIQYWRYKHRYLLFIIEELRSKEIKSIINNININNTNNEEQKYTYTFDILNKWRELETKIENEFNESKDNIKYLESIEQFILSLYLCNVENIIDNIPSLLNSIKMIYLVARFYNTPNKLNNLFIKITNQMIIKCKEEIYCAKKKKITRIKRKQNKGKNKRNEERRGSDMDGQNNQDMDDTLSEKNDGKNYSNRKNKDNNKNNKNDKNNNDDDNDDNYNNNNVSDDENNNSDNSDDSESDNYDSDDNDNYEMDEQDEDHFNGFIRENNYDDGEKDGNRSYDNLKDRKKGSIYINDDIKRDKLKNEEHNLWLLDPDNLIEKFNLCFKLHEIYKEEFESLKCFFEQNNSTSMSVDLNSKVIFCKLEIFCRRLKKLVDLFLCMKQFQILKSIKFDCVQNITKTFNKYIKEFKLKHTDDMLNYTDNYFDRDFVELRVYISELESDLQEHMISLLNNSSNIMLSFFIFFKFKESFIRDYLIIFIQTKYDILLQQFLEILNSINNDLENYKNNLSINKNINYLKNIFWTLSINYKINHIIKVFLDENDNNNNIIYDEKFNINMNTFVNHDTHKNLKNKGKKIYNSEKKDNDKDIYKDMEDIKKSSASDEPIYEKINDKVHIVNSIQQQVLELLEDYDKKKNNENVIARKKEVALSIDRNNHILKEDEHQDVHEDVHEEVHEDVPGDEYKQEIELEKDPKKKTFKNKEEEENFNEYNKKIKTQKSRPKKIYNNNIHNNNNEKDKEKRKNILFKSSTGKEVLKLYLKISKFIEEYKNKLFKHWLSYTKNMNSLNVTVFVKHPKTKNVIVNFDNRIKKIIREAKIFLSFEFELPEEIKNMISQESKIYSFYYKFYNILILIKKMKSNKKRGIDLSLKHFFMYIDQLILPFLVKYTWNNYALEDSIDNLFKELYYFDESINSLYYIIKDHIYYNIKLLYKILEYKNERLVIHRQKKMFNKRIILCNSISKKIQTAIFDLLSNIQYVYEDKLKSIITKEEIINTRNFYYEIFLSTLKKIYLKNIKILINTWSNFDDNNKNKGNTQSNNDNMMNYKNNNNNNNNNNDNNCNVVEILLLIQENDIIINPSIKSIKENMKKIINVSINNLIYIDNWITTEDLIRQFHGDVENDEGQDIEDLSNKTKKRDQIKKKYEEINEENKYLSNDEINKKKKKKKYIFDQVLDFSYFSKNNMNETGNSIEEELNMENENCVDNLNYYFEFYEKIREDKNIEKELLKLNDKLFVFQNAVDNFIKKFEKYKYIIKNFHLQKEQNNNNNDNNNNNNKGIVLGDYNKQKDIMNDKILDMDNYMKDTEDDEEKERNLLNFTENEDDLENVNLKSSTKGILDDSNIDNSDDNDSSDNNSDNSDDEDNNNFKKYKEEEEKIKTFIEIKKDINNIESCYMLNMFKFNLESFKMYLINIIENEALECAKNIIEPVKKKSDMLIKKINTLKIKLKKKIIDIDSLYYVINIIKKIHIFESTIDIVLNPINDMLNILEFYMSNFLKKQMDSLRHSNNYDEEENYQIKFINNLEKKKSSGQLYNLDDSYNKNLLFTFNKLNVMKKKFVSFYKFEIEKKNLILSKFNELINLTKHVEEEIQEKKTTMKNELINNIYSFKIDIKTFREHFLKMNFKSEHINPLNAFELLKRYKEEINMLKNKYNSYYKGESIFGLKHQPHSDLFLSSNEIHNFYSLYDLYVQLKEKLNEWKNLKWYDGIQKMKELKNEILSFEKKCSQLPKNLKMIVIYKNLMKEIFYFKEITPIVDELEKKTILKRHWTEIINILKEKKKKDTTGKEKKIQKKSYADEEKDNPKDNINQKKNNNNNNNNNNNINEIINDKVNKIDPLVDMQKENVVENLNVEQLNNQNKNGKQIELITDLDDQPNKTSIQKNTFEKNNSNVNNYDNNNDNNNDDKNLVHIDRDKYTYNTSEVEDEKMKKNNLENKKRIKDQTDEEKINKKDISFQDGGLLEESVYLDEEEYINNLNKLDLDNMDFFIKDIINYHLLKKKDDILDICDSAEKEASIEEKINEQYKIWNETCFQFSKWKNRDYACILVGSKVIEIQESLEESQILLNNINSTKYSKPFKSKLLLLLNKLSDCSDIVERWIKVQMLWCSMESVFTSGDIARQMPIESKRFHQIDKDWINIINIANESSIVIECCQSSMLKELLPNMQKGLESCQKSLESYLEGKRSKFPRFYFVSNLVLLKILSQGSDINIIQSELIKLFDAINYLTIKTIQNKKRIICINNKEKDDIETVQLVNHVTIDGNIENWLILLEKEMQKAIKKECKLGVSNSSQLFKTLNLKEFCDKNIAQVALICLQVMWTNDIEKCIYKYHSEKNILKVTNKKINYIMSELVNICLSDLGTKLNRTKYETLVTIHVHQRDLFTEISAKIKEHKIKTTTDFDWIKQTRIYYKVEKNIILISISDVDFIYSYEYLGIKERLCITPLTDRCYLTCAQALGLCYGGAPAGPAGTGKTETVKDLGRTLGIYVIVTNCSNQHKYKDMAKIFKGLCRSGLWGCFDEFNRINLDVLSVVAMQIESIVTAKKQSLKYFLFPGDSKAINLNPSSAYFITMNPGYAGRQLLPENLKIFFRFISMMVPDRQIIIKVKLASVGYLDIDNLSNKFKSLYNLCEEQLSKQKHYDFGLRNILSVLRTAGDTKRSAGPNENDEEMLLMRTLRDMNLSKLIHDDVLLFLSLLNDVFPKFHNITKKSFQLIEENVLQIIKKKKLCAKGKWILKILQLYETSLVRHGFMLVGNTLTGKTEILNILTSALTNIGTVTKIITLNPKAITSEHMYGVKDNLSEEWTPGIFANIWEKYNNNNLKYNTWIVCDGPVDAIWIENLNTVLDDNKILTLANNDRIPMTDNTKIAFEVENLNNASPATVSRAGIVYISDSDLGYRPFIYSWLQKLKDVNTYGMTLYSIFNKLFIFYLDKIQILSFLKENCKFVMDITDSILILQTINLLNSQIIQYINAINNFMYNEEDLNKIFFLDTNEKKLLPQSQKLIKSNIEEENNKYEQENVISSSGMKKGKDQLLSDEKYKSSNKLEDTKNMTLTNDLGKKPLYSGLEKKSDNKYGKILDNIKNEQKEQNDEEKNKKIDKKEAYHDEQQGEEEKEQEEEYDDDTKLDSLNNYTLSSGTKYEKVNIDECEEIMLYSIVWGLCGLLEYKDRLKVHNFLLKNVPILKNVMGEKKKIYNEEDEKINNNNNNKKRNQKRTSTKR</sequence>
<dbReference type="InterPro" id="IPR042228">
    <property type="entry name" value="Dynein_linker_3"/>
</dbReference>
<feature type="region of interest" description="Disordered" evidence="3">
    <location>
        <begin position="3333"/>
        <end position="3382"/>
    </location>
</feature>
<dbReference type="Gene3D" id="3.40.50.300">
    <property type="entry name" value="P-loop containing nucleotide triphosphate hydrolases"/>
    <property type="match status" value="2"/>
</dbReference>
<comment type="caution">
    <text evidence="7">The sequence shown here is derived from an EMBL/GenBank/DDBJ whole genome shotgun (WGS) entry which is preliminary data.</text>
</comment>
<feature type="compositionally biased region" description="Basic and acidic residues" evidence="3">
    <location>
        <begin position="457"/>
        <end position="472"/>
    </location>
</feature>
<feature type="region of interest" description="Disordered" evidence="3">
    <location>
        <begin position="2039"/>
        <end position="2081"/>
    </location>
</feature>
<feature type="compositionally biased region" description="Acidic residues" evidence="3">
    <location>
        <begin position="486"/>
        <end position="519"/>
    </location>
</feature>
<dbReference type="PANTHER" id="PTHR46532:SF4">
    <property type="entry name" value="AAA+ ATPASE DOMAIN-CONTAINING PROTEIN"/>
    <property type="match status" value="1"/>
</dbReference>
<feature type="region of interest" description="Disordered" evidence="3">
    <location>
        <begin position="1289"/>
        <end position="1316"/>
    </location>
</feature>
<dbReference type="Gene3D" id="3.20.180.20">
    <property type="entry name" value="Dynein heavy chain, N-terminal domain 2"/>
    <property type="match status" value="1"/>
</dbReference>
<dbReference type="Pfam" id="PF08393">
    <property type="entry name" value="DHC_N2"/>
    <property type="match status" value="2"/>
</dbReference>
<dbReference type="PANTHER" id="PTHR46532">
    <property type="entry name" value="MALE FERTILITY FACTOR KL5"/>
    <property type="match status" value="1"/>
</dbReference>